<reference evidence="2" key="1">
    <citation type="journal article" date="2019" name="Sci. Rep.">
        <title>Draft genome of Tanacetum cinerariifolium, the natural source of mosquito coil.</title>
        <authorList>
            <person name="Yamashiro T."/>
            <person name="Shiraishi A."/>
            <person name="Satake H."/>
            <person name="Nakayama K."/>
        </authorList>
    </citation>
    <scope>NUCLEOTIDE SEQUENCE</scope>
</reference>
<feature type="region of interest" description="Disordered" evidence="1">
    <location>
        <begin position="1"/>
        <end position="25"/>
    </location>
</feature>
<organism evidence="2">
    <name type="scientific">Tanacetum cinerariifolium</name>
    <name type="common">Dalmatian daisy</name>
    <name type="synonym">Chrysanthemum cinerariifolium</name>
    <dbReference type="NCBI Taxonomy" id="118510"/>
    <lineage>
        <taxon>Eukaryota</taxon>
        <taxon>Viridiplantae</taxon>
        <taxon>Streptophyta</taxon>
        <taxon>Embryophyta</taxon>
        <taxon>Tracheophyta</taxon>
        <taxon>Spermatophyta</taxon>
        <taxon>Magnoliopsida</taxon>
        <taxon>eudicotyledons</taxon>
        <taxon>Gunneridae</taxon>
        <taxon>Pentapetalae</taxon>
        <taxon>asterids</taxon>
        <taxon>campanulids</taxon>
        <taxon>Asterales</taxon>
        <taxon>Asteraceae</taxon>
        <taxon>Asteroideae</taxon>
        <taxon>Anthemideae</taxon>
        <taxon>Anthemidinae</taxon>
        <taxon>Tanacetum</taxon>
    </lineage>
</organism>
<gene>
    <name evidence="2" type="ORF">Tci_865429</name>
</gene>
<evidence type="ECO:0000256" key="1">
    <source>
        <dbReference type="SAM" id="MobiDB-lite"/>
    </source>
</evidence>
<feature type="region of interest" description="Disordered" evidence="1">
    <location>
        <begin position="48"/>
        <end position="81"/>
    </location>
</feature>
<dbReference type="EMBL" id="BKCJ011143427">
    <property type="protein sequence ID" value="GFC93459.1"/>
    <property type="molecule type" value="Genomic_DNA"/>
</dbReference>
<proteinExistence type="predicted"/>
<feature type="non-terminal residue" evidence="2">
    <location>
        <position position="1"/>
    </location>
</feature>
<name>A0A699S7D5_TANCI</name>
<comment type="caution">
    <text evidence="2">The sequence shown here is derived from an EMBL/GenBank/DDBJ whole genome shotgun (WGS) entry which is preliminary data.</text>
</comment>
<feature type="compositionally biased region" description="Acidic residues" evidence="1">
    <location>
        <begin position="66"/>
        <end position="81"/>
    </location>
</feature>
<evidence type="ECO:0000313" key="2">
    <source>
        <dbReference type="EMBL" id="GFC93459.1"/>
    </source>
</evidence>
<protein>
    <submittedName>
        <fullName evidence="2">Uncharacterized protein</fullName>
    </submittedName>
</protein>
<feature type="compositionally biased region" description="Polar residues" evidence="1">
    <location>
        <begin position="48"/>
        <end position="58"/>
    </location>
</feature>
<feature type="compositionally biased region" description="Basic and acidic residues" evidence="1">
    <location>
        <begin position="10"/>
        <end position="24"/>
    </location>
</feature>
<dbReference type="AlphaFoldDB" id="A0A699S7D5"/>
<accession>A0A699S7D5</accession>
<sequence length="81" mass="9013">VSPSSSAQSKKHDDKTKIEAKGKSPVESLTRYRNLSVEFEDFSNNIINEDNAADTSQYPDDPNMPELEDITYSDDEDDVGA</sequence>